<dbReference type="Pfam" id="PF13531">
    <property type="entry name" value="SBP_bac_11"/>
    <property type="match status" value="1"/>
</dbReference>
<feature type="chain" id="PRO_5041937307" evidence="1">
    <location>
        <begin position="28"/>
        <end position="259"/>
    </location>
</feature>
<name>A0AAE4G5G5_9BURK</name>
<sequence length="259" mass="26772">MRAFRLPLLFAATFSVFSSFVALPACADELRVLAAGAIAPIVRTVAADFERRSGIHVTVDNATGGVVDKRVRSGAAADVVVAPDGVLRGLGKDGYLNLASERPIARVGIAVAVRQGAPSPAIATVAQFRKALLDAPSVAVIDPKAGGSSGIYLEKLFERLGIAGQMHAKEVLVPGGLVAEKLVDGSAALALHQQSEILLVKGAKLVGPLPADIQNYTVYVGAVGARTASGATGRAFLTMFGEETARRAMVEHGLLPEVD</sequence>
<dbReference type="PANTHER" id="PTHR30632:SF11">
    <property type="entry name" value="BLR4797 PROTEIN"/>
    <property type="match status" value="1"/>
</dbReference>
<feature type="signal peptide" evidence="1">
    <location>
        <begin position="1"/>
        <end position="27"/>
    </location>
</feature>
<evidence type="ECO:0000256" key="1">
    <source>
        <dbReference type="SAM" id="SignalP"/>
    </source>
</evidence>
<dbReference type="GO" id="GO:0015689">
    <property type="term" value="P:molybdate ion transport"/>
    <property type="evidence" value="ECO:0007669"/>
    <property type="project" value="TreeGrafter"/>
</dbReference>
<reference evidence="2" key="1">
    <citation type="submission" date="2023-02" db="EMBL/GenBank/DDBJ databases">
        <title>Description of Herbaspirillum huttiense subsp. nephrolepsisexaltata and Herbaspirillum huttiense subsp. lycopersicon.</title>
        <authorList>
            <person name="Poudel M."/>
            <person name="Sharma A."/>
            <person name="Goss E."/>
            <person name="Tapia J.H."/>
            <person name="Harmon C.M."/>
            <person name="Jones J.B."/>
        </authorList>
    </citation>
    <scope>NUCLEOTIDE SEQUENCE</scope>
    <source>
        <strain evidence="2">NC40101</strain>
    </source>
</reference>
<organism evidence="2">
    <name type="scientific">Herbaspirillum huttiense subsp. nephrolepidis</name>
    <dbReference type="NCBI Taxonomy" id="3075126"/>
    <lineage>
        <taxon>Bacteria</taxon>
        <taxon>Pseudomonadati</taxon>
        <taxon>Pseudomonadota</taxon>
        <taxon>Betaproteobacteria</taxon>
        <taxon>Burkholderiales</taxon>
        <taxon>Oxalobacteraceae</taxon>
        <taxon>Herbaspirillum</taxon>
    </lineage>
</organism>
<dbReference type="AlphaFoldDB" id="A0AAE4G5G5"/>
<evidence type="ECO:0000313" key="2">
    <source>
        <dbReference type="EMBL" id="MDT0335669.1"/>
    </source>
</evidence>
<gene>
    <name evidence="2" type="ORF">RJN63_02415</name>
</gene>
<dbReference type="SUPFAM" id="SSF53850">
    <property type="entry name" value="Periplasmic binding protein-like II"/>
    <property type="match status" value="1"/>
</dbReference>
<accession>A0AAE4G5G5</accession>
<dbReference type="InterPro" id="IPR050682">
    <property type="entry name" value="ModA/WtpA"/>
</dbReference>
<dbReference type="Gene3D" id="3.40.190.10">
    <property type="entry name" value="Periplasmic binding protein-like II"/>
    <property type="match status" value="2"/>
</dbReference>
<protein>
    <submittedName>
        <fullName evidence="2">Substrate-binding domain-containing protein</fullName>
    </submittedName>
</protein>
<dbReference type="PANTHER" id="PTHR30632">
    <property type="entry name" value="MOLYBDATE-BINDING PERIPLASMIC PROTEIN"/>
    <property type="match status" value="1"/>
</dbReference>
<keyword evidence="1" id="KW-0732">Signal</keyword>
<proteinExistence type="predicted"/>
<dbReference type="RefSeq" id="WP_310837049.1">
    <property type="nucleotide sequence ID" value="NZ_JAVLSM010000005.1"/>
</dbReference>
<comment type="caution">
    <text evidence="2">The sequence shown here is derived from an EMBL/GenBank/DDBJ whole genome shotgun (WGS) entry which is preliminary data.</text>
</comment>
<dbReference type="EMBL" id="JAVRAA010000001">
    <property type="protein sequence ID" value="MDT0335669.1"/>
    <property type="molecule type" value="Genomic_DNA"/>
</dbReference>
<dbReference type="GO" id="GO:0030973">
    <property type="term" value="F:molybdate ion binding"/>
    <property type="evidence" value="ECO:0007669"/>
    <property type="project" value="TreeGrafter"/>
</dbReference>